<evidence type="ECO:0000313" key="3">
    <source>
        <dbReference type="Proteomes" id="UP001156601"/>
    </source>
</evidence>
<feature type="domain" description="N-acetyltransferase" evidence="1">
    <location>
        <begin position="8"/>
        <end position="157"/>
    </location>
</feature>
<dbReference type="Proteomes" id="UP001156601">
    <property type="component" value="Unassembled WGS sequence"/>
</dbReference>
<organism evidence="2 3">
    <name type="scientific">Agaribacter marinus</name>
    <dbReference type="NCBI Taxonomy" id="1431249"/>
    <lineage>
        <taxon>Bacteria</taxon>
        <taxon>Pseudomonadati</taxon>
        <taxon>Pseudomonadota</taxon>
        <taxon>Gammaproteobacteria</taxon>
        <taxon>Alteromonadales</taxon>
        <taxon>Alteromonadaceae</taxon>
        <taxon>Agaribacter</taxon>
    </lineage>
</organism>
<comment type="caution">
    <text evidence="2">The sequence shown here is derived from an EMBL/GenBank/DDBJ whole genome shotgun (WGS) entry which is preliminary data.</text>
</comment>
<dbReference type="Pfam" id="PF00583">
    <property type="entry name" value="Acetyltransf_1"/>
    <property type="match status" value="1"/>
</dbReference>
<evidence type="ECO:0000313" key="2">
    <source>
        <dbReference type="EMBL" id="GLR69338.1"/>
    </source>
</evidence>
<dbReference type="SUPFAM" id="SSF55729">
    <property type="entry name" value="Acyl-CoA N-acyltransferases (Nat)"/>
    <property type="match status" value="1"/>
</dbReference>
<dbReference type="PROSITE" id="PS51186">
    <property type="entry name" value="GNAT"/>
    <property type="match status" value="1"/>
</dbReference>
<evidence type="ECO:0000259" key="1">
    <source>
        <dbReference type="PROSITE" id="PS51186"/>
    </source>
</evidence>
<dbReference type="InterPro" id="IPR016181">
    <property type="entry name" value="Acyl_CoA_acyltransferase"/>
</dbReference>
<reference evidence="2" key="1">
    <citation type="journal article" date="2014" name="Int. J. Syst. Evol. Microbiol.">
        <title>Complete genome sequence of Corynebacterium casei LMG S-19264T (=DSM 44701T), isolated from a smear-ripened cheese.</title>
        <authorList>
            <consortium name="US DOE Joint Genome Institute (JGI-PGF)"/>
            <person name="Walter F."/>
            <person name="Albersmeier A."/>
            <person name="Kalinowski J."/>
            <person name="Ruckert C."/>
        </authorList>
    </citation>
    <scope>NUCLEOTIDE SEQUENCE</scope>
    <source>
        <strain evidence="2">NBRC 110023</strain>
    </source>
</reference>
<proteinExistence type="predicted"/>
<name>A0AA37SZE4_9ALTE</name>
<dbReference type="EMBL" id="BSOT01000002">
    <property type="protein sequence ID" value="GLR69338.1"/>
    <property type="molecule type" value="Genomic_DNA"/>
</dbReference>
<dbReference type="GO" id="GO:0016747">
    <property type="term" value="F:acyltransferase activity, transferring groups other than amino-acyl groups"/>
    <property type="evidence" value="ECO:0007669"/>
    <property type="project" value="InterPro"/>
</dbReference>
<dbReference type="CDD" id="cd04301">
    <property type="entry name" value="NAT_SF"/>
    <property type="match status" value="1"/>
</dbReference>
<dbReference type="Gene3D" id="3.40.630.30">
    <property type="match status" value="1"/>
</dbReference>
<gene>
    <name evidence="2" type="ORF">GCM10007852_02460</name>
</gene>
<dbReference type="InterPro" id="IPR000182">
    <property type="entry name" value="GNAT_dom"/>
</dbReference>
<reference evidence="2" key="2">
    <citation type="submission" date="2023-01" db="EMBL/GenBank/DDBJ databases">
        <title>Draft genome sequence of Agaribacter marinus strain NBRC 110023.</title>
        <authorList>
            <person name="Sun Q."/>
            <person name="Mori K."/>
        </authorList>
    </citation>
    <scope>NUCLEOTIDE SEQUENCE</scope>
    <source>
        <strain evidence="2">NBRC 110023</strain>
    </source>
</reference>
<keyword evidence="3" id="KW-1185">Reference proteome</keyword>
<sequence length="157" mass="18033">MNKKLSDLLFREASIEDLPSLRELEQGVIDAERPFNKQIKKEPTYYYDIEDLLSSDAAHLLVVEVNGRIIATGYAQIRESTPCFTHKKHAYLGFMYVLPDFRGQGVNSKIIEKLLMWSKQQDVEDCYLDVYVENTSAIKAYEKVGFTSSLIEMKLAL</sequence>
<dbReference type="RefSeq" id="WP_284215667.1">
    <property type="nucleotide sequence ID" value="NZ_BSOT01000002.1"/>
</dbReference>
<accession>A0AA37SZE4</accession>
<dbReference type="PANTHER" id="PTHR43072">
    <property type="entry name" value="N-ACETYLTRANSFERASE"/>
    <property type="match status" value="1"/>
</dbReference>
<dbReference type="AlphaFoldDB" id="A0AA37SZE4"/>
<protein>
    <recommendedName>
        <fullName evidence="1">N-acetyltransferase domain-containing protein</fullName>
    </recommendedName>
</protein>